<keyword evidence="9" id="KW-1185">Reference proteome</keyword>
<keyword evidence="4 7" id="KW-0747">Spliceosome</keyword>
<keyword evidence="6 7" id="KW-0539">Nucleus</keyword>
<dbReference type="PANTHER" id="PTHR23142">
    <property type="entry name" value="PRE-MRNA-SPLICING FACTOR 38A-RELATED"/>
    <property type="match status" value="1"/>
</dbReference>
<dbReference type="AlphaFoldDB" id="C5K487"/>
<evidence type="ECO:0000256" key="6">
    <source>
        <dbReference type="ARBA" id="ARBA00023242"/>
    </source>
</evidence>
<dbReference type="InterPro" id="IPR005037">
    <property type="entry name" value="PRP38"/>
</dbReference>
<dbReference type="EMBL" id="GG670443">
    <property type="protein sequence ID" value="EER20703.1"/>
    <property type="molecule type" value="Genomic_DNA"/>
</dbReference>
<comment type="subcellular location">
    <subcellularLocation>
        <location evidence="1 7">Nucleus</location>
    </subcellularLocation>
</comment>
<evidence type="ECO:0000256" key="2">
    <source>
        <dbReference type="ARBA" id="ARBA00006164"/>
    </source>
</evidence>
<comment type="function">
    <text evidence="7">Required for pre-mRNA splicing.</text>
</comment>
<gene>
    <name evidence="8" type="ORF">Pmar_PMAR015643</name>
</gene>
<evidence type="ECO:0000256" key="7">
    <source>
        <dbReference type="RuleBase" id="RU367025"/>
    </source>
</evidence>
<dbReference type="GO" id="GO:0000398">
    <property type="term" value="P:mRNA splicing, via spliceosome"/>
    <property type="evidence" value="ECO:0007669"/>
    <property type="project" value="UniProtKB-UniRule"/>
</dbReference>
<organism evidence="9">
    <name type="scientific">Perkinsus marinus (strain ATCC 50983 / TXsc)</name>
    <dbReference type="NCBI Taxonomy" id="423536"/>
    <lineage>
        <taxon>Eukaryota</taxon>
        <taxon>Sar</taxon>
        <taxon>Alveolata</taxon>
        <taxon>Perkinsozoa</taxon>
        <taxon>Perkinsea</taxon>
        <taxon>Perkinsida</taxon>
        <taxon>Perkinsidae</taxon>
        <taxon>Perkinsus</taxon>
    </lineage>
</organism>
<dbReference type="RefSeq" id="XP_002788907.1">
    <property type="nucleotide sequence ID" value="XM_002788861.1"/>
</dbReference>
<keyword evidence="5 7" id="KW-0508">mRNA splicing</keyword>
<dbReference type="OrthoDB" id="3881at2759"/>
<comment type="similarity">
    <text evidence="2 7">Belongs to the PRP38 family.</text>
</comment>
<dbReference type="Proteomes" id="UP000007800">
    <property type="component" value="Unassembled WGS sequence"/>
</dbReference>
<evidence type="ECO:0000256" key="5">
    <source>
        <dbReference type="ARBA" id="ARBA00023187"/>
    </source>
</evidence>
<dbReference type="GO" id="GO:0005681">
    <property type="term" value="C:spliceosomal complex"/>
    <property type="evidence" value="ECO:0007669"/>
    <property type="project" value="UniProtKB-KW"/>
</dbReference>
<dbReference type="Pfam" id="PF03371">
    <property type="entry name" value="PRP38"/>
    <property type="match status" value="1"/>
</dbReference>
<evidence type="ECO:0000256" key="4">
    <source>
        <dbReference type="ARBA" id="ARBA00022728"/>
    </source>
</evidence>
<dbReference type="GeneID" id="9051262"/>
<evidence type="ECO:0000313" key="8">
    <source>
        <dbReference type="EMBL" id="EER20703.1"/>
    </source>
</evidence>
<evidence type="ECO:0000256" key="3">
    <source>
        <dbReference type="ARBA" id="ARBA00022664"/>
    </source>
</evidence>
<proteinExistence type="inferred from homology"/>
<accession>C5K487</accession>
<sequence>MDGSGQQGNAYPGGGGQIPTNPMMQQWANYYAAAQAAAYAASVGYSQAGTGSTQAASVMSMSNSGMASSYGTKPVKKCFLHNKHNNGCKKCREYKEWVVATLNVGNIRNGSLTVPSTMFCCLYRLFVMRINSKVLGQLINYHGAPYVRCAGFLYVRFGLSPRDYWSFLQPHLLDDEEFTPGCDKGRIITMGEYVEKLLTEDRYYSLLIIARLRSIEEIPLGMVVLKSGENDDWADDAEWYGAEQSWYDAPAGSAQAQSWEEGAEGGAWTDAAEAVKDESKTTVDLTHRKTAGNFDDEAYKGMNALDIYNQRRRDKASVSATSGKGYCRPVQGYRNALSRPHVESGVKGRERVRVKGKGEQYGEGVDYHSSATFRERSPPKHQVSEATRVRQQAIVGRYSGVAETAQTMDGINSFGQR</sequence>
<dbReference type="InParanoid" id="C5K487"/>
<evidence type="ECO:0000256" key="1">
    <source>
        <dbReference type="ARBA" id="ARBA00004123"/>
    </source>
</evidence>
<keyword evidence="3 7" id="KW-0507">mRNA processing</keyword>
<reference evidence="8 9" key="1">
    <citation type="submission" date="2008-07" db="EMBL/GenBank/DDBJ databases">
        <authorList>
            <person name="El-Sayed N."/>
            <person name="Caler E."/>
            <person name="Inman J."/>
            <person name="Amedeo P."/>
            <person name="Hass B."/>
            <person name="Wortman J."/>
        </authorList>
    </citation>
    <scope>NUCLEOTIDE SEQUENCE [LARGE SCALE GENOMIC DNA]</scope>
    <source>
        <strain evidence="9">ATCC 50983 / TXsc</strain>
    </source>
</reference>
<evidence type="ECO:0000313" key="9">
    <source>
        <dbReference type="Proteomes" id="UP000007800"/>
    </source>
</evidence>
<protein>
    <recommendedName>
        <fullName evidence="7">Pre-mRNA-splicing factor 38</fullName>
    </recommendedName>
</protein>
<name>C5K487_PERM5</name>